<dbReference type="STRING" id="1121925.SAMN02746011_00037"/>
<sequence length="188" mass="21362">MKNALHFCHQLLADLIQRFPNGTFIDATLGNGNDTHFIINQPHFKGHVYGFDIQKQAILNSVEKLQAHPKFNQVSLIEKSHDQIEKVVTEPTIAGAIFNLGYLPGGDHEITTRFNSTIAAIKQIAEKLVKRGQILLVIYSGHPAGMIEKQKLFDTLSTWSQKEYQVLQYEFINQQNQPPMLLIIEKIK</sequence>
<organism evidence="1 2">
    <name type="scientific">Globicatella sulfidifaciens DSM 15739</name>
    <dbReference type="NCBI Taxonomy" id="1121925"/>
    <lineage>
        <taxon>Bacteria</taxon>
        <taxon>Bacillati</taxon>
        <taxon>Bacillota</taxon>
        <taxon>Bacilli</taxon>
        <taxon>Lactobacillales</taxon>
        <taxon>Aerococcaceae</taxon>
        <taxon>Globicatella</taxon>
    </lineage>
</organism>
<dbReference type="OrthoDB" id="9792989at2"/>
<dbReference type="GO" id="GO:0032259">
    <property type="term" value="P:methylation"/>
    <property type="evidence" value="ECO:0007669"/>
    <property type="project" value="UniProtKB-KW"/>
</dbReference>
<reference evidence="2" key="1">
    <citation type="submission" date="2017-02" db="EMBL/GenBank/DDBJ databases">
        <authorList>
            <person name="Varghese N."/>
            <person name="Submissions S."/>
        </authorList>
    </citation>
    <scope>NUCLEOTIDE SEQUENCE [LARGE SCALE GENOMIC DNA]</scope>
    <source>
        <strain evidence="2">DSM 15739</strain>
    </source>
</reference>
<keyword evidence="2" id="KW-1185">Reference proteome</keyword>
<dbReference type="EMBL" id="FUWO01000001">
    <property type="protein sequence ID" value="SJZ30363.1"/>
    <property type="molecule type" value="Genomic_DNA"/>
</dbReference>
<dbReference type="RefSeq" id="WP_078754927.1">
    <property type="nucleotide sequence ID" value="NZ_FUWO01000001.1"/>
</dbReference>
<dbReference type="PANTHER" id="PTHR35276:SF1">
    <property type="entry name" value="TRNA (MNM(5)S(2)U34)-METHYLTRANSFERASE, CHLOROPLASTIC"/>
    <property type="match status" value="1"/>
</dbReference>
<name>A0A1T4JJQ2_9LACT</name>
<dbReference type="AlphaFoldDB" id="A0A1T4JJQ2"/>
<dbReference type="Pfam" id="PF06962">
    <property type="entry name" value="rRNA_methylase"/>
    <property type="match status" value="1"/>
</dbReference>
<dbReference type="InterPro" id="IPR010719">
    <property type="entry name" value="MnmM_MeTrfase"/>
</dbReference>
<keyword evidence="1" id="KW-0489">Methyltransferase</keyword>
<gene>
    <name evidence="1" type="ORF">SAMN02746011_00037</name>
</gene>
<dbReference type="InterPro" id="IPR029063">
    <property type="entry name" value="SAM-dependent_MTases_sf"/>
</dbReference>
<dbReference type="GO" id="GO:0008168">
    <property type="term" value="F:methyltransferase activity"/>
    <property type="evidence" value="ECO:0007669"/>
    <property type="project" value="UniProtKB-KW"/>
</dbReference>
<keyword evidence="1" id="KW-0808">Transferase</keyword>
<accession>A0A1T4JJQ2</accession>
<dbReference type="Gene3D" id="3.40.50.150">
    <property type="entry name" value="Vaccinia Virus protein VP39"/>
    <property type="match status" value="1"/>
</dbReference>
<evidence type="ECO:0000313" key="1">
    <source>
        <dbReference type="EMBL" id="SJZ30363.1"/>
    </source>
</evidence>
<dbReference type="SUPFAM" id="SSF53335">
    <property type="entry name" value="S-adenosyl-L-methionine-dependent methyltransferases"/>
    <property type="match status" value="1"/>
</dbReference>
<protein>
    <submittedName>
        <fullName evidence="1">Predicted S-adenosylmethionine-dependent methyltransferase involved in cell envelope biogenesis</fullName>
    </submittedName>
</protein>
<proteinExistence type="predicted"/>
<dbReference type="Proteomes" id="UP000189941">
    <property type="component" value="Unassembled WGS sequence"/>
</dbReference>
<dbReference type="PANTHER" id="PTHR35276">
    <property type="entry name" value="S-ADENOSYL-L-METHIONINE-DEPENDENT METHYLTRANSFERASES SUPERFAMILY PROTEIN"/>
    <property type="match status" value="1"/>
</dbReference>
<evidence type="ECO:0000313" key="2">
    <source>
        <dbReference type="Proteomes" id="UP000189941"/>
    </source>
</evidence>